<keyword evidence="2" id="KW-1185">Reference proteome</keyword>
<proteinExistence type="predicted"/>
<dbReference type="GeneID" id="97290339"/>
<organism evidence="1 2">
    <name type="scientific">Helicobacter winghamensis</name>
    <dbReference type="NCBI Taxonomy" id="157268"/>
    <lineage>
        <taxon>Bacteria</taxon>
        <taxon>Pseudomonadati</taxon>
        <taxon>Campylobacterota</taxon>
        <taxon>Epsilonproteobacteria</taxon>
        <taxon>Campylobacterales</taxon>
        <taxon>Helicobacteraceae</taxon>
        <taxon>Helicobacter</taxon>
    </lineage>
</organism>
<dbReference type="Gene3D" id="3.40.50.2000">
    <property type="entry name" value="Glycogen Phosphorylase B"/>
    <property type="match status" value="1"/>
</dbReference>
<evidence type="ECO:0008006" key="3">
    <source>
        <dbReference type="Google" id="ProtNLM"/>
    </source>
</evidence>
<dbReference type="SUPFAM" id="SSF53756">
    <property type="entry name" value="UDP-Glycosyltransferase/glycogen phosphorylase"/>
    <property type="match status" value="1"/>
</dbReference>
<name>A0A2N3PJU3_9HELI</name>
<comment type="caution">
    <text evidence="1">The sequence shown here is derived from an EMBL/GenBank/DDBJ whole genome shotgun (WGS) entry which is preliminary data.</text>
</comment>
<dbReference type="AlphaFoldDB" id="A0A2N3PJU3"/>
<dbReference type="RefSeq" id="WP_040498565.1">
    <property type="nucleotide sequence ID" value="NZ_CABKOI010000020.1"/>
</dbReference>
<evidence type="ECO:0000313" key="1">
    <source>
        <dbReference type="EMBL" id="PKT81448.1"/>
    </source>
</evidence>
<sequence length="205" mass="23787">MSREDVFKKIELLDRIPQSFDYALPLTSLPYFLGLDTLEKILELKTPLTLKRKIPRNKIKRVGFFWHTDFALKENNSRNFSLEFFLNFLLELENVELISLQVGDFELPKNVENVGKGFKDWLDTYKAMEDLDCVVGIDSSPAHLALLCGIQTLIILQPRFDWRFGLYEAPKAKFYGENAHLFVANPKDFSAKDGILEKIYKMLES</sequence>
<evidence type="ECO:0000313" key="2">
    <source>
        <dbReference type="Proteomes" id="UP000233350"/>
    </source>
</evidence>
<protein>
    <recommendedName>
        <fullName evidence="3">Glycosyltransferase family 9 protein</fullName>
    </recommendedName>
</protein>
<dbReference type="EMBL" id="MBPK01000022">
    <property type="protein sequence ID" value="PKT81448.1"/>
    <property type="molecule type" value="Genomic_DNA"/>
</dbReference>
<accession>A0A2N3PJU3</accession>
<dbReference type="Proteomes" id="UP000233350">
    <property type="component" value="Unassembled WGS sequence"/>
</dbReference>
<gene>
    <name evidence="1" type="ORF">BCM31_07230</name>
</gene>
<dbReference type="OrthoDB" id="9814129at2"/>
<reference evidence="1 2" key="1">
    <citation type="submission" date="2016-07" db="EMBL/GenBank/DDBJ databases">
        <title>Detection of Helicobacter winghamensis from caecal content of red fox (Vulpes vulpes).</title>
        <authorList>
            <person name="Zanoni R.G."/>
            <person name="Florio D."/>
            <person name="Caffara M."/>
            <person name="Renzi M."/>
            <person name="Parisi A."/>
            <person name="Pasquali F."/>
            <person name="Manfreda G."/>
        </authorList>
    </citation>
    <scope>NUCLEOTIDE SEQUENCE [LARGE SCALE GENOMIC DNA]</scope>
    <source>
        <strain evidence="1 2">295_13</strain>
    </source>
</reference>